<dbReference type="Pfam" id="PF09339">
    <property type="entry name" value="HTH_IclR"/>
    <property type="match status" value="1"/>
</dbReference>
<sequence length="263" mass="27063">MAGTVPGGPDARPPRGRPVLDGAFALLEALAAHDEDLGLTRLAACAGLPKTTAHRLLDQLVTLGAVQRRAGRYRVGPLAFRLGQCWQPAQLLRTAAAQPLRRLTVEYARVGLSVAVPDDGGPLLVAGIRGEVDELFTLRAGAVLPPGTAPEVLFAPAAPPPGLSGRAWSRRVALARDQGVAYDHEECVPGLFCVAAPVRGPSGNVVAAINATVLDPRRLPPLAEALRRAAVLVGTQLARLPAPGTATGAPTGTATGAPTSMPE</sequence>
<reference evidence="6" key="2">
    <citation type="submission" date="2020-09" db="EMBL/GenBank/DDBJ databases">
        <authorList>
            <person name="Sun Q."/>
            <person name="Ohkuma M."/>
        </authorList>
    </citation>
    <scope>NUCLEOTIDE SEQUENCE</scope>
    <source>
        <strain evidence="6">JCM 4714</strain>
    </source>
</reference>
<accession>A0A918YFE4</accession>
<evidence type="ECO:0000313" key="7">
    <source>
        <dbReference type="Proteomes" id="UP000655443"/>
    </source>
</evidence>
<dbReference type="GO" id="GO:0003700">
    <property type="term" value="F:DNA-binding transcription factor activity"/>
    <property type="evidence" value="ECO:0007669"/>
    <property type="project" value="TreeGrafter"/>
</dbReference>
<evidence type="ECO:0000256" key="2">
    <source>
        <dbReference type="ARBA" id="ARBA00023125"/>
    </source>
</evidence>
<dbReference type="AlphaFoldDB" id="A0A918YFE4"/>
<reference evidence="6" key="1">
    <citation type="journal article" date="2014" name="Int. J. Syst. Evol. Microbiol.">
        <title>Complete genome sequence of Corynebacterium casei LMG S-19264T (=DSM 44701T), isolated from a smear-ripened cheese.</title>
        <authorList>
            <consortium name="US DOE Joint Genome Institute (JGI-PGF)"/>
            <person name="Walter F."/>
            <person name="Albersmeier A."/>
            <person name="Kalinowski J."/>
            <person name="Ruckert C."/>
        </authorList>
    </citation>
    <scope>NUCLEOTIDE SEQUENCE</scope>
    <source>
        <strain evidence="6">JCM 4714</strain>
    </source>
</reference>
<protein>
    <submittedName>
        <fullName evidence="6">Transcriptional regulator</fullName>
    </submittedName>
</protein>
<evidence type="ECO:0000259" key="5">
    <source>
        <dbReference type="PROSITE" id="PS51077"/>
    </source>
</evidence>
<proteinExistence type="predicted"/>
<keyword evidence="2" id="KW-0238">DNA-binding</keyword>
<dbReference type="InterPro" id="IPR036390">
    <property type="entry name" value="WH_DNA-bd_sf"/>
</dbReference>
<dbReference type="Gene3D" id="3.30.450.40">
    <property type="match status" value="1"/>
</dbReference>
<dbReference type="PANTHER" id="PTHR30136">
    <property type="entry name" value="HELIX-TURN-HELIX TRANSCRIPTIONAL REGULATOR, ICLR FAMILY"/>
    <property type="match status" value="1"/>
</dbReference>
<evidence type="ECO:0000256" key="3">
    <source>
        <dbReference type="ARBA" id="ARBA00023163"/>
    </source>
</evidence>
<keyword evidence="3" id="KW-0804">Transcription</keyword>
<name>A0A918YFE4_9ACTN</name>
<dbReference type="PROSITE" id="PS51077">
    <property type="entry name" value="HTH_ICLR"/>
    <property type="match status" value="1"/>
</dbReference>
<keyword evidence="7" id="KW-1185">Reference proteome</keyword>
<dbReference type="InterPro" id="IPR014757">
    <property type="entry name" value="Tscrpt_reg_IclR_C"/>
</dbReference>
<dbReference type="EMBL" id="BMVG01000003">
    <property type="protein sequence ID" value="GHE01543.1"/>
    <property type="molecule type" value="Genomic_DNA"/>
</dbReference>
<dbReference type="Gene3D" id="1.10.10.10">
    <property type="entry name" value="Winged helix-like DNA-binding domain superfamily/Winged helix DNA-binding domain"/>
    <property type="match status" value="1"/>
</dbReference>
<dbReference type="Proteomes" id="UP000655443">
    <property type="component" value="Unassembled WGS sequence"/>
</dbReference>
<comment type="caution">
    <text evidence="6">The sequence shown here is derived from an EMBL/GenBank/DDBJ whole genome shotgun (WGS) entry which is preliminary data.</text>
</comment>
<dbReference type="InterPro" id="IPR050707">
    <property type="entry name" value="HTH_MetabolicPath_Reg"/>
</dbReference>
<dbReference type="PANTHER" id="PTHR30136:SF24">
    <property type="entry name" value="HTH-TYPE TRANSCRIPTIONAL REPRESSOR ALLR"/>
    <property type="match status" value="1"/>
</dbReference>
<dbReference type="InterPro" id="IPR036388">
    <property type="entry name" value="WH-like_DNA-bd_sf"/>
</dbReference>
<dbReference type="SUPFAM" id="SSF46785">
    <property type="entry name" value="Winged helix' DNA-binding domain"/>
    <property type="match status" value="1"/>
</dbReference>
<dbReference type="SMART" id="SM00346">
    <property type="entry name" value="HTH_ICLR"/>
    <property type="match status" value="1"/>
</dbReference>
<dbReference type="SUPFAM" id="SSF55781">
    <property type="entry name" value="GAF domain-like"/>
    <property type="match status" value="1"/>
</dbReference>
<evidence type="ECO:0000256" key="4">
    <source>
        <dbReference type="SAM" id="MobiDB-lite"/>
    </source>
</evidence>
<dbReference type="RefSeq" id="WP_189950802.1">
    <property type="nucleotide sequence ID" value="NZ_BMVG01000003.1"/>
</dbReference>
<feature type="domain" description="HTH iclR-type" evidence="5">
    <location>
        <begin position="17"/>
        <end position="77"/>
    </location>
</feature>
<evidence type="ECO:0000256" key="1">
    <source>
        <dbReference type="ARBA" id="ARBA00023015"/>
    </source>
</evidence>
<evidence type="ECO:0000313" key="6">
    <source>
        <dbReference type="EMBL" id="GHE01543.1"/>
    </source>
</evidence>
<gene>
    <name evidence="6" type="ORF">GCM10010339_21220</name>
</gene>
<dbReference type="GO" id="GO:0003677">
    <property type="term" value="F:DNA binding"/>
    <property type="evidence" value="ECO:0007669"/>
    <property type="project" value="UniProtKB-KW"/>
</dbReference>
<keyword evidence="1" id="KW-0805">Transcription regulation</keyword>
<dbReference type="Pfam" id="PF01614">
    <property type="entry name" value="IclR_C"/>
    <property type="match status" value="1"/>
</dbReference>
<organism evidence="6 7">
    <name type="scientific">Streptomyces alanosinicus</name>
    <dbReference type="NCBI Taxonomy" id="68171"/>
    <lineage>
        <taxon>Bacteria</taxon>
        <taxon>Bacillati</taxon>
        <taxon>Actinomycetota</taxon>
        <taxon>Actinomycetes</taxon>
        <taxon>Kitasatosporales</taxon>
        <taxon>Streptomycetaceae</taxon>
        <taxon>Streptomyces</taxon>
    </lineage>
</organism>
<feature type="region of interest" description="Disordered" evidence="4">
    <location>
        <begin position="242"/>
        <end position="263"/>
    </location>
</feature>
<dbReference type="InterPro" id="IPR005471">
    <property type="entry name" value="Tscrpt_reg_IclR_N"/>
</dbReference>
<dbReference type="GO" id="GO:0045892">
    <property type="term" value="P:negative regulation of DNA-templated transcription"/>
    <property type="evidence" value="ECO:0007669"/>
    <property type="project" value="TreeGrafter"/>
</dbReference>
<dbReference type="InterPro" id="IPR029016">
    <property type="entry name" value="GAF-like_dom_sf"/>
</dbReference>